<dbReference type="InterPro" id="IPR007278">
    <property type="entry name" value="DUF397"/>
</dbReference>
<protein>
    <recommendedName>
        <fullName evidence="1">DUF397 domain-containing protein</fullName>
    </recommendedName>
</protein>
<name>A0A1I6W064_9ACTN</name>
<accession>A0A1I6W064</accession>
<dbReference type="STRING" id="1176198.SAMN05444716_11182"/>
<gene>
    <name evidence="2" type="ORF">SAMN05444716_11182</name>
</gene>
<evidence type="ECO:0000313" key="3">
    <source>
        <dbReference type="Proteomes" id="UP000198873"/>
    </source>
</evidence>
<dbReference type="RefSeq" id="WP_093844320.1">
    <property type="nucleotide sequence ID" value="NZ_FPAB01000011.1"/>
</dbReference>
<sequence>MTALTFRKSSYSNGTPEGACVEVAIITRAGVAIRDSKDPNGPVLRLSPAAWTAFLATAPTARR</sequence>
<evidence type="ECO:0000259" key="1">
    <source>
        <dbReference type="Pfam" id="PF04149"/>
    </source>
</evidence>
<keyword evidence="3" id="KW-1185">Reference proteome</keyword>
<reference evidence="3" key="1">
    <citation type="submission" date="2016-10" db="EMBL/GenBank/DDBJ databases">
        <authorList>
            <person name="Varghese N."/>
            <person name="Submissions S."/>
        </authorList>
    </citation>
    <scope>NUCLEOTIDE SEQUENCE [LARGE SCALE GENOMIC DNA]</scope>
    <source>
        <strain evidence="3">CGMCC 4.7047</strain>
    </source>
</reference>
<dbReference type="EMBL" id="FPAB01000011">
    <property type="protein sequence ID" value="SFT19353.1"/>
    <property type="molecule type" value="Genomic_DNA"/>
</dbReference>
<proteinExistence type="predicted"/>
<dbReference type="Proteomes" id="UP000198873">
    <property type="component" value="Unassembled WGS sequence"/>
</dbReference>
<dbReference type="AlphaFoldDB" id="A0A1I6W064"/>
<organism evidence="2 3">
    <name type="scientific">Streptomyces harbinensis</name>
    <dbReference type="NCBI Taxonomy" id="1176198"/>
    <lineage>
        <taxon>Bacteria</taxon>
        <taxon>Bacillati</taxon>
        <taxon>Actinomycetota</taxon>
        <taxon>Actinomycetes</taxon>
        <taxon>Kitasatosporales</taxon>
        <taxon>Streptomycetaceae</taxon>
        <taxon>Streptomyces</taxon>
    </lineage>
</organism>
<feature type="domain" description="DUF397" evidence="1">
    <location>
        <begin position="5"/>
        <end position="58"/>
    </location>
</feature>
<dbReference type="Pfam" id="PF04149">
    <property type="entry name" value="DUF397"/>
    <property type="match status" value="1"/>
</dbReference>
<evidence type="ECO:0000313" key="2">
    <source>
        <dbReference type="EMBL" id="SFT19353.1"/>
    </source>
</evidence>